<gene>
    <name evidence="12" type="ORF">PT974_11965</name>
</gene>
<evidence type="ECO:0000256" key="1">
    <source>
        <dbReference type="ARBA" id="ARBA00009928"/>
    </source>
</evidence>
<dbReference type="PANTHER" id="PTHR11474">
    <property type="entry name" value="TYROSINASE FAMILY MEMBER"/>
    <property type="match status" value="1"/>
</dbReference>
<evidence type="ECO:0000256" key="5">
    <source>
        <dbReference type="ARBA" id="ARBA00023101"/>
    </source>
</evidence>
<evidence type="ECO:0000256" key="7">
    <source>
        <dbReference type="ARBA" id="ARBA00048881"/>
    </source>
</evidence>
<comment type="catalytic activity">
    <reaction evidence="6">
        <text>2 L-dopa + O2 = 2 L-dopaquinone + 2 H2O</text>
        <dbReference type="Rhea" id="RHEA:34287"/>
        <dbReference type="ChEBI" id="CHEBI:15377"/>
        <dbReference type="ChEBI" id="CHEBI:15379"/>
        <dbReference type="ChEBI" id="CHEBI:57504"/>
        <dbReference type="ChEBI" id="CHEBI:57924"/>
        <dbReference type="EC" id="1.14.18.1"/>
    </reaction>
</comment>
<evidence type="ECO:0000256" key="3">
    <source>
        <dbReference type="ARBA" id="ARBA00022723"/>
    </source>
</evidence>
<comment type="similarity">
    <text evidence="1">Belongs to the tyrosinase family.</text>
</comment>
<evidence type="ECO:0000313" key="13">
    <source>
        <dbReference type="Proteomes" id="UP001338125"/>
    </source>
</evidence>
<keyword evidence="3" id="KW-0479">Metal-binding</keyword>
<accession>A0ABR0S857</accession>
<feature type="chain" id="PRO_5045951191" description="tyrosinase" evidence="9">
    <location>
        <begin position="19"/>
        <end position="546"/>
    </location>
</feature>
<feature type="domain" description="Tyrosinase copper-binding" evidence="10">
    <location>
        <begin position="102"/>
        <end position="119"/>
    </location>
</feature>
<organism evidence="12 13">
    <name type="scientific">Cladobotryum mycophilum</name>
    <dbReference type="NCBI Taxonomy" id="491253"/>
    <lineage>
        <taxon>Eukaryota</taxon>
        <taxon>Fungi</taxon>
        <taxon>Dikarya</taxon>
        <taxon>Ascomycota</taxon>
        <taxon>Pezizomycotina</taxon>
        <taxon>Sordariomycetes</taxon>
        <taxon>Hypocreomycetidae</taxon>
        <taxon>Hypocreales</taxon>
        <taxon>Hypocreaceae</taxon>
        <taxon>Cladobotryum</taxon>
    </lineage>
</organism>
<comment type="catalytic activity">
    <reaction evidence="7">
        <text>L-tyrosine + O2 = L-dopaquinone + H2O</text>
        <dbReference type="Rhea" id="RHEA:18117"/>
        <dbReference type="ChEBI" id="CHEBI:15377"/>
        <dbReference type="ChEBI" id="CHEBI:15379"/>
        <dbReference type="ChEBI" id="CHEBI:57924"/>
        <dbReference type="ChEBI" id="CHEBI:58315"/>
        <dbReference type="EC" id="1.14.18.1"/>
    </reaction>
</comment>
<protein>
    <recommendedName>
        <fullName evidence="2">tyrosinase</fullName>
        <ecNumber evidence="2">1.14.18.1</ecNumber>
    </recommendedName>
</protein>
<dbReference type="PANTHER" id="PTHR11474:SF76">
    <property type="entry name" value="SHKT DOMAIN-CONTAINING PROTEIN"/>
    <property type="match status" value="1"/>
</dbReference>
<keyword evidence="4" id="KW-0186">Copper</keyword>
<evidence type="ECO:0000259" key="11">
    <source>
        <dbReference type="PROSITE" id="PS00498"/>
    </source>
</evidence>
<dbReference type="EMBL" id="JAVFKD010000016">
    <property type="protein sequence ID" value="KAK5987831.1"/>
    <property type="molecule type" value="Genomic_DNA"/>
</dbReference>
<feature type="signal peptide" evidence="9">
    <location>
        <begin position="1"/>
        <end position="18"/>
    </location>
</feature>
<keyword evidence="13" id="KW-1185">Reference proteome</keyword>
<dbReference type="SUPFAM" id="SSF48056">
    <property type="entry name" value="Di-copper centre-containing domain"/>
    <property type="match status" value="1"/>
</dbReference>
<feature type="domain" description="Tyrosinase copper-binding" evidence="11">
    <location>
        <begin position="288"/>
        <end position="299"/>
    </location>
</feature>
<evidence type="ECO:0000256" key="2">
    <source>
        <dbReference type="ARBA" id="ARBA00011906"/>
    </source>
</evidence>
<evidence type="ECO:0000256" key="8">
    <source>
        <dbReference type="SAM" id="MobiDB-lite"/>
    </source>
</evidence>
<evidence type="ECO:0000256" key="9">
    <source>
        <dbReference type="SAM" id="SignalP"/>
    </source>
</evidence>
<dbReference type="PRINTS" id="PR00092">
    <property type="entry name" value="TYROSINASE"/>
</dbReference>
<sequence length="546" mass="59897">MLLSKVVSALALAGVSQAQKPYPITGAPTPNGVPLRQNINDLQNAGGPTWDLYVQALSKMYSVTDSDPLGFFQIAGIHGQPYVEWNKTGGRQGDGWLGYCPHGEQIFVTWHRPYVLLFEQILVKTALDIAATYPSQYRAQYTTAAQNLRAPFWDWGASATVPPSTVPLTLRINVPNGNALRQADVTNPLQSYTFPQVALNGKYGSFQPGSPKTVRCPAPKSYPNSANQNLAARPYKQWVYDTMTQSTSFIDFASTSGDGINLESIHNAIHWDGACAQQFLAPDFSAYDPLFFLHHSNVDRLWAYWEAIQGSQAVFTNSYQGQSRWGVRSGTTITNRSPLLPFFDSNANILTSYGVVPLSDFGYSYKGMEYWAKTPAQMKSDVTTIINQLYRTSSRRRAVATTEQRYFVKLSVNVTDLAIRPCEVNVFVGGNKAGSMVVMKLPAEGTVNGGFSVDDAIKALQSSSKSAARNAATSFQDYVTVSINTVDGTDVPIANIPSLTFQLETVNVTMPASDDQLPKYGQRQRHGAYQAARRPHGPGGKKQRVP</sequence>
<evidence type="ECO:0000256" key="6">
    <source>
        <dbReference type="ARBA" id="ARBA00048233"/>
    </source>
</evidence>
<dbReference type="Gene3D" id="1.10.1280.10">
    <property type="entry name" value="Di-copper center containing domain from catechol oxidase"/>
    <property type="match status" value="1"/>
</dbReference>
<comment type="caution">
    <text evidence="12">The sequence shown here is derived from an EMBL/GenBank/DDBJ whole genome shotgun (WGS) entry which is preliminary data.</text>
</comment>
<dbReference type="Proteomes" id="UP001338125">
    <property type="component" value="Unassembled WGS sequence"/>
</dbReference>
<proteinExistence type="inferred from homology"/>
<feature type="region of interest" description="Disordered" evidence="8">
    <location>
        <begin position="512"/>
        <end position="546"/>
    </location>
</feature>
<dbReference type="PROSITE" id="PS00498">
    <property type="entry name" value="TYROSINASE_2"/>
    <property type="match status" value="1"/>
</dbReference>
<dbReference type="InterPro" id="IPR008922">
    <property type="entry name" value="Di-copper_centre_dom_sf"/>
</dbReference>
<keyword evidence="9" id="KW-0732">Signal</keyword>
<dbReference type="Pfam" id="PF00264">
    <property type="entry name" value="Tyrosinase"/>
    <property type="match status" value="1"/>
</dbReference>
<dbReference type="EC" id="1.14.18.1" evidence="2"/>
<evidence type="ECO:0000259" key="10">
    <source>
        <dbReference type="PROSITE" id="PS00497"/>
    </source>
</evidence>
<feature type="compositionally biased region" description="Basic residues" evidence="8">
    <location>
        <begin position="533"/>
        <end position="546"/>
    </location>
</feature>
<reference evidence="12 13" key="1">
    <citation type="submission" date="2024-01" db="EMBL/GenBank/DDBJ databases">
        <title>Complete genome of Cladobotryum mycophilum ATHUM6906.</title>
        <authorList>
            <person name="Christinaki A.C."/>
            <person name="Myridakis A.I."/>
            <person name="Kouvelis V.N."/>
        </authorList>
    </citation>
    <scope>NUCLEOTIDE SEQUENCE [LARGE SCALE GENOMIC DNA]</scope>
    <source>
        <strain evidence="12 13">ATHUM6906</strain>
    </source>
</reference>
<keyword evidence="5" id="KW-0470">Melanin biosynthesis</keyword>
<dbReference type="PROSITE" id="PS00497">
    <property type="entry name" value="TYROSINASE_1"/>
    <property type="match status" value="1"/>
</dbReference>
<evidence type="ECO:0000313" key="12">
    <source>
        <dbReference type="EMBL" id="KAK5987831.1"/>
    </source>
</evidence>
<dbReference type="InterPro" id="IPR002227">
    <property type="entry name" value="Tyrosinase_Cu-bd"/>
</dbReference>
<dbReference type="InterPro" id="IPR050316">
    <property type="entry name" value="Tyrosinase/Hemocyanin"/>
</dbReference>
<name>A0ABR0S857_9HYPO</name>
<evidence type="ECO:0000256" key="4">
    <source>
        <dbReference type="ARBA" id="ARBA00023008"/>
    </source>
</evidence>